<evidence type="ECO:0000256" key="9">
    <source>
        <dbReference type="ARBA" id="ARBA00043264"/>
    </source>
</evidence>
<dbReference type="GO" id="GO:0043213">
    <property type="term" value="P:bacteriocin transport"/>
    <property type="evidence" value="ECO:0007669"/>
    <property type="project" value="UniProtKB-KW"/>
</dbReference>
<dbReference type="Pfam" id="PF00664">
    <property type="entry name" value="ABC_membrane"/>
    <property type="match status" value="1"/>
</dbReference>
<sequence>MKKIREKLQSQQNDCGPCCLAMILDYLGRDVELSELYKYKNTAVGWSMGDIKNVAKQFGVDATVFRIVNMKGMSSILLPAILYWDFSHFVVLEKYNELEVTILDPNYGRKTLNKDTFIKFFSGYCMELRPNQSFTKRKSSLRDKVSKIRNTKIWNLKFGKVYPTVLVGYNILLLIIPVLISKLINELSTRDININQVIILIGVIWLTTGLNYILEKFRNQKTIILEEKSTVNIYEKLFSLTESEICRYHSGDIMSRISVNPQICRFLAVEVPNMIISIMLIFFASLYLILNTGIYACMLILLLLLIAIINCIFITILMKLSKNESYKRSILRSVANDGILSYNFLIGSGITYRYLKKIKSSLSDYVQSQIDRGIVEAKSITFQQATSTFFSLLISIMSLVIVLLNPERSGEIALISSMAMILYSPTMGIVSSLINMANLYPNIERLVDLVGEEQIPKTFTKIQNGTVNVDGLSYRYDDASTYLFKNLSFSLKEGDTLFITGKSGTGKTSLVKILLGLQSISGEGNEGNIIIGGVNLLDQNLDLRRDICYISHPSILFKGTLKSNLKLFCPNYTIEELMLAIDKANLSDIFPHALNIENLFILENGTNFSTGQRQRIGMLRLFLQEYKVIILDEPTSNMDSENAKAIMAAINALESTKIIITHDNELIQPGSKQLELGVGENGYTYKSYK</sequence>
<keyword evidence="6" id="KW-0653">Protein transport</keyword>
<dbReference type="InterPro" id="IPR036640">
    <property type="entry name" value="ABC1_TM_sf"/>
</dbReference>
<feature type="domain" description="ABC transmembrane type-1" evidence="12">
    <location>
        <begin position="166"/>
        <end position="438"/>
    </location>
</feature>
<keyword evidence="9" id="KW-0080">Bacteriocin transport</keyword>
<keyword evidence="6" id="KW-0813">Transport</keyword>
<dbReference type="Gene3D" id="1.20.1560.10">
    <property type="entry name" value="ABC transporter type 1, transmembrane domain"/>
    <property type="match status" value="1"/>
</dbReference>
<evidence type="ECO:0000259" key="12">
    <source>
        <dbReference type="PROSITE" id="PS50929"/>
    </source>
</evidence>
<evidence type="ECO:0000256" key="2">
    <source>
        <dbReference type="ARBA" id="ARBA00022692"/>
    </source>
</evidence>
<dbReference type="GO" id="GO:0005886">
    <property type="term" value="C:plasma membrane"/>
    <property type="evidence" value="ECO:0007669"/>
    <property type="project" value="UniProtKB-SubCell"/>
</dbReference>
<name>A0A1D8H035_STRSU</name>
<dbReference type="SUPFAM" id="SSF52540">
    <property type="entry name" value="P-loop containing nucleoside triphosphate hydrolases"/>
    <property type="match status" value="1"/>
</dbReference>
<evidence type="ECO:0000256" key="6">
    <source>
        <dbReference type="ARBA" id="ARBA00022927"/>
    </source>
</evidence>
<accession>A0A1D8H035</accession>
<dbReference type="InterPro" id="IPR005074">
    <property type="entry name" value="Peptidase_C39"/>
</dbReference>
<organism evidence="14">
    <name type="scientific">Streptococcus suis</name>
    <dbReference type="NCBI Taxonomy" id="1307"/>
    <lineage>
        <taxon>Bacteria</taxon>
        <taxon>Bacillati</taxon>
        <taxon>Bacillota</taxon>
        <taxon>Bacilli</taxon>
        <taxon>Lactobacillales</taxon>
        <taxon>Streptococcaceae</taxon>
        <taxon>Streptococcus</taxon>
    </lineage>
</organism>
<feature type="transmembrane region" description="Helical" evidence="10">
    <location>
        <begin position="339"/>
        <end position="355"/>
    </location>
</feature>
<dbReference type="PANTHER" id="PTHR24221:SF654">
    <property type="entry name" value="ATP-BINDING CASSETTE SUB-FAMILY B MEMBER 6"/>
    <property type="match status" value="1"/>
</dbReference>
<gene>
    <name evidence="14" type="primary">suiT</name>
</gene>
<dbReference type="InterPro" id="IPR039421">
    <property type="entry name" value="Type_1_exporter"/>
</dbReference>
<dbReference type="Gene3D" id="3.40.50.300">
    <property type="entry name" value="P-loop containing nucleotide triphosphate hydrolases"/>
    <property type="match status" value="1"/>
</dbReference>
<dbReference type="InterPro" id="IPR003593">
    <property type="entry name" value="AAA+_ATPase"/>
</dbReference>
<dbReference type="CDD" id="cd03228">
    <property type="entry name" value="ABCC_MRP_Like"/>
    <property type="match status" value="1"/>
</dbReference>
<dbReference type="EMBL" id="KU867867">
    <property type="protein sequence ID" value="AOT85881.1"/>
    <property type="molecule type" value="Genomic_DNA"/>
</dbReference>
<keyword evidence="5" id="KW-0067">ATP-binding</keyword>
<reference evidence="14" key="1">
    <citation type="journal article" date="2015" name="PLoS ONE">
        <title>Suicin 3908, a new lantibiotic produced by a strain of Streptococcus suis serotype 2 isolated from a healthy carrier pig.</title>
        <authorList>
            <person name="Vaillancourt K."/>
            <person name="LeBel G."/>
            <person name="Frenette M."/>
            <person name="Gottschalk M."/>
            <person name="Grenier D."/>
        </authorList>
    </citation>
    <scope>NUCLEOTIDE SEQUENCE</scope>
    <source>
        <strain evidence="14">3908</strain>
    </source>
</reference>
<keyword evidence="8 10" id="KW-0472">Membrane</keyword>
<feature type="domain" description="ABC transporter" evidence="11">
    <location>
        <begin position="467"/>
        <end position="688"/>
    </location>
</feature>
<keyword evidence="7 10" id="KW-1133">Transmembrane helix</keyword>
<feature type="transmembrane region" description="Helical" evidence="10">
    <location>
        <begin position="388"/>
        <end position="405"/>
    </location>
</feature>
<dbReference type="PROSITE" id="PS50893">
    <property type="entry name" value="ABC_TRANSPORTER_2"/>
    <property type="match status" value="1"/>
</dbReference>
<dbReference type="Pfam" id="PF03412">
    <property type="entry name" value="Peptidase_C39"/>
    <property type="match status" value="1"/>
</dbReference>
<evidence type="ECO:0000256" key="7">
    <source>
        <dbReference type="ARBA" id="ARBA00022989"/>
    </source>
</evidence>
<feature type="transmembrane region" description="Helical" evidence="10">
    <location>
        <begin position="263"/>
        <end position="287"/>
    </location>
</feature>
<evidence type="ECO:0000256" key="10">
    <source>
        <dbReference type="SAM" id="Phobius"/>
    </source>
</evidence>
<keyword evidence="4" id="KW-0788">Thiol protease</keyword>
<evidence type="ECO:0000256" key="1">
    <source>
        <dbReference type="ARBA" id="ARBA00004651"/>
    </source>
</evidence>
<dbReference type="PROSITE" id="PS50990">
    <property type="entry name" value="PEPTIDASE_C39"/>
    <property type="match status" value="1"/>
</dbReference>
<dbReference type="SMART" id="SM00382">
    <property type="entry name" value="AAA"/>
    <property type="match status" value="1"/>
</dbReference>
<dbReference type="GO" id="GO:0006508">
    <property type="term" value="P:proteolysis"/>
    <property type="evidence" value="ECO:0007669"/>
    <property type="project" value="InterPro"/>
</dbReference>
<dbReference type="GO" id="GO:0015031">
    <property type="term" value="P:protein transport"/>
    <property type="evidence" value="ECO:0007669"/>
    <property type="project" value="UniProtKB-KW"/>
</dbReference>
<protein>
    <submittedName>
        <fullName evidence="14">ABC transporter</fullName>
    </submittedName>
</protein>
<dbReference type="AlphaFoldDB" id="A0A1D8H035"/>
<feature type="transmembrane region" description="Helical" evidence="10">
    <location>
        <begin position="192"/>
        <end position="214"/>
    </location>
</feature>
<dbReference type="Pfam" id="PF00005">
    <property type="entry name" value="ABC_tran"/>
    <property type="match status" value="1"/>
</dbReference>
<evidence type="ECO:0000259" key="13">
    <source>
        <dbReference type="PROSITE" id="PS50990"/>
    </source>
</evidence>
<dbReference type="SUPFAM" id="SSF90123">
    <property type="entry name" value="ABC transporter transmembrane region"/>
    <property type="match status" value="1"/>
</dbReference>
<keyword evidence="4" id="KW-0378">Hydrolase</keyword>
<evidence type="ECO:0000256" key="5">
    <source>
        <dbReference type="ARBA" id="ARBA00022840"/>
    </source>
</evidence>
<evidence type="ECO:0000256" key="3">
    <source>
        <dbReference type="ARBA" id="ARBA00022741"/>
    </source>
</evidence>
<dbReference type="InterPro" id="IPR011527">
    <property type="entry name" value="ABC1_TM_dom"/>
</dbReference>
<comment type="subcellular location">
    <subcellularLocation>
        <location evidence="1">Cell membrane</location>
        <topology evidence="1">Multi-pass membrane protein</topology>
    </subcellularLocation>
</comment>
<dbReference type="Gene3D" id="3.90.70.10">
    <property type="entry name" value="Cysteine proteinases"/>
    <property type="match status" value="1"/>
</dbReference>
<feature type="transmembrane region" description="Helical" evidence="10">
    <location>
        <begin position="161"/>
        <end position="180"/>
    </location>
</feature>
<evidence type="ECO:0000256" key="4">
    <source>
        <dbReference type="ARBA" id="ARBA00022807"/>
    </source>
</evidence>
<feature type="transmembrane region" description="Helical" evidence="10">
    <location>
        <begin position="412"/>
        <end position="434"/>
    </location>
</feature>
<evidence type="ECO:0000313" key="14">
    <source>
        <dbReference type="EMBL" id="AOT85881.1"/>
    </source>
</evidence>
<evidence type="ECO:0000256" key="8">
    <source>
        <dbReference type="ARBA" id="ARBA00023136"/>
    </source>
</evidence>
<keyword evidence="3" id="KW-0547">Nucleotide-binding</keyword>
<feature type="domain" description="Peptidase C39" evidence="13">
    <location>
        <begin position="9"/>
        <end position="128"/>
    </location>
</feature>
<dbReference type="PROSITE" id="PS50929">
    <property type="entry name" value="ABC_TM1F"/>
    <property type="match status" value="1"/>
</dbReference>
<dbReference type="GO" id="GO:0008234">
    <property type="term" value="F:cysteine-type peptidase activity"/>
    <property type="evidence" value="ECO:0007669"/>
    <property type="project" value="UniProtKB-KW"/>
</dbReference>
<proteinExistence type="predicted"/>
<keyword evidence="2 10" id="KW-0812">Transmembrane</keyword>
<evidence type="ECO:0000259" key="11">
    <source>
        <dbReference type="PROSITE" id="PS50893"/>
    </source>
</evidence>
<keyword evidence="4" id="KW-0645">Protease</keyword>
<dbReference type="InterPro" id="IPR003439">
    <property type="entry name" value="ABC_transporter-like_ATP-bd"/>
</dbReference>
<dbReference type="PANTHER" id="PTHR24221">
    <property type="entry name" value="ATP-BINDING CASSETTE SUB-FAMILY B"/>
    <property type="match status" value="1"/>
</dbReference>
<dbReference type="GO" id="GO:0034040">
    <property type="term" value="F:ATPase-coupled lipid transmembrane transporter activity"/>
    <property type="evidence" value="ECO:0007669"/>
    <property type="project" value="TreeGrafter"/>
</dbReference>
<dbReference type="InterPro" id="IPR027417">
    <property type="entry name" value="P-loop_NTPase"/>
</dbReference>
<dbReference type="GO" id="GO:0005524">
    <property type="term" value="F:ATP binding"/>
    <property type="evidence" value="ECO:0007669"/>
    <property type="project" value="UniProtKB-KW"/>
</dbReference>
<feature type="transmembrane region" description="Helical" evidence="10">
    <location>
        <begin position="293"/>
        <end position="318"/>
    </location>
</feature>
<reference evidence="14" key="2">
    <citation type="submission" date="2016-03" db="EMBL/GenBank/DDBJ databases">
        <authorList>
            <person name="Ploux O."/>
        </authorList>
    </citation>
    <scope>NUCLEOTIDE SEQUENCE</scope>
    <source>
        <strain evidence="14">3908</strain>
    </source>
</reference>
<dbReference type="GO" id="GO:0140359">
    <property type="term" value="F:ABC-type transporter activity"/>
    <property type="evidence" value="ECO:0007669"/>
    <property type="project" value="InterPro"/>
</dbReference>
<dbReference type="GO" id="GO:0016887">
    <property type="term" value="F:ATP hydrolysis activity"/>
    <property type="evidence" value="ECO:0007669"/>
    <property type="project" value="InterPro"/>
</dbReference>